<evidence type="ECO:0000259" key="1">
    <source>
        <dbReference type="Pfam" id="PF12697"/>
    </source>
</evidence>
<dbReference type="InterPro" id="IPR029058">
    <property type="entry name" value="AB_hydrolase_fold"/>
</dbReference>
<keyword evidence="3" id="KW-1185">Reference proteome</keyword>
<evidence type="ECO:0000313" key="2">
    <source>
        <dbReference type="EMBL" id="KAK8058085.1"/>
    </source>
</evidence>
<gene>
    <name evidence="2" type="ORF">PG994_008533</name>
</gene>
<dbReference type="Pfam" id="PF12697">
    <property type="entry name" value="Abhydrolase_6"/>
    <property type="match status" value="1"/>
</dbReference>
<dbReference type="GeneID" id="92093005"/>
<protein>
    <recommendedName>
        <fullName evidence="1">AB hydrolase-1 domain-containing protein</fullName>
    </recommendedName>
</protein>
<dbReference type="InterPro" id="IPR052897">
    <property type="entry name" value="Sec-Metab_Biosynth_Hydrolase"/>
</dbReference>
<proteinExistence type="predicted"/>
<evidence type="ECO:0000313" key="3">
    <source>
        <dbReference type="Proteomes" id="UP001480595"/>
    </source>
</evidence>
<name>A0ABR1UJ64_9PEZI</name>
<reference evidence="2 3" key="1">
    <citation type="submission" date="2023-01" db="EMBL/GenBank/DDBJ databases">
        <title>Analysis of 21 Apiospora genomes using comparative genomics revels a genus with tremendous synthesis potential of carbohydrate active enzymes and secondary metabolites.</title>
        <authorList>
            <person name="Sorensen T."/>
        </authorList>
    </citation>
    <scope>NUCLEOTIDE SEQUENCE [LARGE SCALE GENOMIC DNA]</scope>
    <source>
        <strain evidence="2 3">CBS 135458</strain>
    </source>
</reference>
<dbReference type="Gene3D" id="3.40.50.1820">
    <property type="entry name" value="alpha/beta hydrolase"/>
    <property type="match status" value="1"/>
</dbReference>
<organism evidence="2 3">
    <name type="scientific">Apiospora phragmitis</name>
    <dbReference type="NCBI Taxonomy" id="2905665"/>
    <lineage>
        <taxon>Eukaryota</taxon>
        <taxon>Fungi</taxon>
        <taxon>Dikarya</taxon>
        <taxon>Ascomycota</taxon>
        <taxon>Pezizomycotina</taxon>
        <taxon>Sordariomycetes</taxon>
        <taxon>Xylariomycetidae</taxon>
        <taxon>Amphisphaeriales</taxon>
        <taxon>Apiosporaceae</taxon>
        <taxon>Apiospora</taxon>
    </lineage>
</organism>
<comment type="caution">
    <text evidence="2">The sequence shown here is derived from an EMBL/GenBank/DDBJ whole genome shotgun (WGS) entry which is preliminary data.</text>
</comment>
<dbReference type="SUPFAM" id="SSF53474">
    <property type="entry name" value="alpha/beta-Hydrolases"/>
    <property type="match status" value="1"/>
</dbReference>
<sequence length="205" mass="22573">MHSYGGVVGTTALLGLTRKDREAEGLPGGVVQLLYAATFMLALNQNIQTVVRAVSLPGRDGLVWFADDGTWFFTDFVLFLYQDLAPDDQEQLHGLEWGNTAILTGNTTYEAWKDVPTLYVRTTEDRWLPPAFQDFCVKNAVDAGVAIRTVALRSGHSPYVNFATELTEMAVQDSRSGVIGCGLCPGKRTMCVMMPPPLLARNKRK</sequence>
<dbReference type="PANTHER" id="PTHR37017:SF11">
    <property type="entry name" value="ESTERASE_LIPASE_THIOESTERASE DOMAIN-CONTAINING PROTEIN"/>
    <property type="match status" value="1"/>
</dbReference>
<dbReference type="RefSeq" id="XP_066713531.1">
    <property type="nucleotide sequence ID" value="XM_066859942.1"/>
</dbReference>
<dbReference type="EMBL" id="JAQQWL010000009">
    <property type="protein sequence ID" value="KAK8058085.1"/>
    <property type="molecule type" value="Genomic_DNA"/>
</dbReference>
<dbReference type="InterPro" id="IPR000073">
    <property type="entry name" value="AB_hydrolase_1"/>
</dbReference>
<feature type="domain" description="AB hydrolase-1" evidence="1">
    <location>
        <begin position="1"/>
        <end position="160"/>
    </location>
</feature>
<accession>A0ABR1UJ64</accession>
<dbReference type="Proteomes" id="UP001480595">
    <property type="component" value="Unassembled WGS sequence"/>
</dbReference>
<dbReference type="PANTHER" id="PTHR37017">
    <property type="entry name" value="AB HYDROLASE-1 DOMAIN-CONTAINING PROTEIN-RELATED"/>
    <property type="match status" value="1"/>
</dbReference>